<sequence>MPEFSEEDIAEEEKQFANVIATFQQYASYSLAANNRRRKDVYTLPQADREALLKLGYLNKLKQVDEAIIANAQFLGDIIADSDIFGPGVGSEDGYEDGVGEELAEDGSQSQHQLEASRDPRIRPQGQHSHAHDHPPAPSHSHSHSHSHPHSHQHSHSHDGGPRKPHKATDGDMDKVRSTLKQFVRDWSVEGEAEREASYKPMTDALLEYYKHKTPEERKKLRVLVPGAGLGRLAWDVAKLGFSSQGNEFSHYMLLGSFLILNRTNTVNQHTIYPYTHSLSNARNRDAALRAVQIPDVLPSTLPDGIKFELIAGDFEEIYGADEDPASMIMEPTEDGIPPEPHAGLWDAIMTCFFIDTAKNIVNYLRIIHRILRPGGVWINLGPLLWHWENNSTSDPSIELGLDEVLELARGIGFEILEVKTINSPYTSNKDSMLGYVYHAAFWTATKKAKPERASGLSSAP</sequence>
<evidence type="ECO:0000256" key="6">
    <source>
        <dbReference type="SAM" id="MobiDB-lite"/>
    </source>
</evidence>
<dbReference type="SUPFAM" id="SSF53335">
    <property type="entry name" value="S-adenosyl-L-methionine-dependent methyltransferases"/>
    <property type="match status" value="1"/>
</dbReference>
<keyword evidence="8" id="KW-1185">Reference proteome</keyword>
<feature type="compositionally biased region" description="Basic and acidic residues" evidence="6">
    <location>
        <begin position="156"/>
        <end position="172"/>
    </location>
</feature>
<dbReference type="OrthoDB" id="978at2759"/>
<name>A0A5M3MJW4_CONPW</name>
<protein>
    <recommendedName>
        <fullName evidence="2">carnosine N-methyltransferase</fullName>
        <ecNumber evidence="2">2.1.1.22</ecNumber>
    </recommendedName>
</protein>
<gene>
    <name evidence="7" type="ORF">CONPUDRAFT_106078</name>
</gene>
<evidence type="ECO:0000256" key="5">
    <source>
        <dbReference type="ARBA" id="ARBA00022691"/>
    </source>
</evidence>
<comment type="caution">
    <text evidence="7">The sequence shown here is derived from an EMBL/GenBank/DDBJ whole genome shotgun (WGS) entry which is preliminary data.</text>
</comment>
<dbReference type="OMA" id="AWHVVAT"/>
<reference evidence="8" key="1">
    <citation type="journal article" date="2012" name="Science">
        <title>The Paleozoic origin of enzymatic lignin decomposition reconstructed from 31 fungal genomes.</title>
        <authorList>
            <person name="Floudas D."/>
            <person name="Binder M."/>
            <person name="Riley R."/>
            <person name="Barry K."/>
            <person name="Blanchette R.A."/>
            <person name="Henrissat B."/>
            <person name="Martinez A.T."/>
            <person name="Otillar R."/>
            <person name="Spatafora J.W."/>
            <person name="Yadav J.S."/>
            <person name="Aerts A."/>
            <person name="Benoit I."/>
            <person name="Boyd A."/>
            <person name="Carlson A."/>
            <person name="Copeland A."/>
            <person name="Coutinho P.M."/>
            <person name="de Vries R.P."/>
            <person name="Ferreira P."/>
            <person name="Findley K."/>
            <person name="Foster B."/>
            <person name="Gaskell J."/>
            <person name="Glotzer D."/>
            <person name="Gorecki P."/>
            <person name="Heitman J."/>
            <person name="Hesse C."/>
            <person name="Hori C."/>
            <person name="Igarashi K."/>
            <person name="Jurgens J.A."/>
            <person name="Kallen N."/>
            <person name="Kersten P."/>
            <person name="Kohler A."/>
            <person name="Kuees U."/>
            <person name="Kumar T.K.A."/>
            <person name="Kuo A."/>
            <person name="LaButti K."/>
            <person name="Larrondo L.F."/>
            <person name="Lindquist E."/>
            <person name="Ling A."/>
            <person name="Lombard V."/>
            <person name="Lucas S."/>
            <person name="Lundell T."/>
            <person name="Martin R."/>
            <person name="McLaughlin D.J."/>
            <person name="Morgenstern I."/>
            <person name="Morin E."/>
            <person name="Murat C."/>
            <person name="Nagy L.G."/>
            <person name="Nolan M."/>
            <person name="Ohm R.A."/>
            <person name="Patyshakuliyeva A."/>
            <person name="Rokas A."/>
            <person name="Ruiz-Duenas F.J."/>
            <person name="Sabat G."/>
            <person name="Salamov A."/>
            <person name="Samejima M."/>
            <person name="Schmutz J."/>
            <person name="Slot J.C."/>
            <person name="St John F."/>
            <person name="Stenlid J."/>
            <person name="Sun H."/>
            <person name="Sun S."/>
            <person name="Syed K."/>
            <person name="Tsang A."/>
            <person name="Wiebenga A."/>
            <person name="Young D."/>
            <person name="Pisabarro A."/>
            <person name="Eastwood D.C."/>
            <person name="Martin F."/>
            <person name="Cullen D."/>
            <person name="Grigoriev I.V."/>
            <person name="Hibbett D.S."/>
        </authorList>
    </citation>
    <scope>NUCLEOTIDE SEQUENCE [LARGE SCALE GENOMIC DNA]</scope>
    <source>
        <strain evidence="8">RWD-64-598 SS2</strain>
    </source>
</reference>
<dbReference type="Proteomes" id="UP000053558">
    <property type="component" value="Unassembled WGS sequence"/>
</dbReference>
<dbReference type="AlphaFoldDB" id="A0A5M3MJW4"/>
<dbReference type="PANTHER" id="PTHR12303">
    <property type="entry name" value="CARNOSINE N-METHYLTRANSFERASE"/>
    <property type="match status" value="1"/>
</dbReference>
<dbReference type="InterPro" id="IPR029063">
    <property type="entry name" value="SAM-dependent_MTases_sf"/>
</dbReference>
<dbReference type="GO" id="GO:0032259">
    <property type="term" value="P:methylation"/>
    <property type="evidence" value="ECO:0007669"/>
    <property type="project" value="UniProtKB-KW"/>
</dbReference>
<dbReference type="RefSeq" id="XP_007769915.1">
    <property type="nucleotide sequence ID" value="XM_007771725.1"/>
</dbReference>
<evidence type="ECO:0000313" key="7">
    <source>
        <dbReference type="EMBL" id="EIW79519.1"/>
    </source>
</evidence>
<feature type="compositionally biased region" description="Acidic residues" evidence="6">
    <location>
        <begin position="93"/>
        <end position="105"/>
    </location>
</feature>
<evidence type="ECO:0000256" key="1">
    <source>
        <dbReference type="ARBA" id="ARBA00010086"/>
    </source>
</evidence>
<feature type="region of interest" description="Disordered" evidence="6">
    <location>
        <begin position="89"/>
        <end position="172"/>
    </location>
</feature>
<proteinExistence type="inferred from homology"/>
<evidence type="ECO:0000313" key="8">
    <source>
        <dbReference type="Proteomes" id="UP000053558"/>
    </source>
</evidence>
<evidence type="ECO:0000256" key="3">
    <source>
        <dbReference type="ARBA" id="ARBA00022603"/>
    </source>
</evidence>
<dbReference type="PANTHER" id="PTHR12303:SF6">
    <property type="entry name" value="CARNOSINE N-METHYLTRANSFERASE"/>
    <property type="match status" value="1"/>
</dbReference>
<organism evidence="7 8">
    <name type="scientific">Coniophora puteana (strain RWD-64-598)</name>
    <name type="common">Brown rot fungus</name>
    <dbReference type="NCBI Taxonomy" id="741705"/>
    <lineage>
        <taxon>Eukaryota</taxon>
        <taxon>Fungi</taxon>
        <taxon>Dikarya</taxon>
        <taxon>Basidiomycota</taxon>
        <taxon>Agaricomycotina</taxon>
        <taxon>Agaricomycetes</taxon>
        <taxon>Agaricomycetidae</taxon>
        <taxon>Boletales</taxon>
        <taxon>Coniophorineae</taxon>
        <taxon>Coniophoraceae</taxon>
        <taxon>Coniophora</taxon>
    </lineage>
</organism>
<dbReference type="Pfam" id="PF07942">
    <property type="entry name" value="CARME"/>
    <property type="match status" value="1"/>
</dbReference>
<dbReference type="GO" id="GO:0030735">
    <property type="term" value="F:carnosine N-methyltransferase activity"/>
    <property type="evidence" value="ECO:0007669"/>
    <property type="project" value="UniProtKB-EC"/>
</dbReference>
<evidence type="ECO:0000256" key="2">
    <source>
        <dbReference type="ARBA" id="ARBA00012003"/>
    </source>
</evidence>
<dbReference type="EC" id="2.1.1.22" evidence="2"/>
<keyword evidence="4" id="KW-0808">Transferase</keyword>
<dbReference type="GeneID" id="19198568"/>
<feature type="compositionally biased region" description="Basic residues" evidence="6">
    <location>
        <begin position="141"/>
        <end position="155"/>
    </location>
</feature>
<dbReference type="SMART" id="SM01296">
    <property type="entry name" value="N2227"/>
    <property type="match status" value="1"/>
</dbReference>
<dbReference type="Gene3D" id="3.40.50.150">
    <property type="entry name" value="Vaccinia Virus protein VP39"/>
    <property type="match status" value="1"/>
</dbReference>
<dbReference type="KEGG" id="cput:CONPUDRAFT_106078"/>
<keyword evidence="5" id="KW-0949">S-adenosyl-L-methionine</keyword>
<keyword evidence="3" id="KW-0489">Methyltransferase</keyword>
<comment type="similarity">
    <text evidence="1">Belongs to the carnosine N-methyltransferase family.</text>
</comment>
<accession>A0A5M3MJW4</accession>
<evidence type="ECO:0000256" key="4">
    <source>
        <dbReference type="ARBA" id="ARBA00022679"/>
    </source>
</evidence>
<dbReference type="InterPro" id="IPR012901">
    <property type="entry name" value="CARME"/>
</dbReference>
<dbReference type="EMBL" id="JH711580">
    <property type="protein sequence ID" value="EIW79519.1"/>
    <property type="molecule type" value="Genomic_DNA"/>
</dbReference>